<dbReference type="Proteomes" id="UP000284706">
    <property type="component" value="Unassembled WGS sequence"/>
</dbReference>
<gene>
    <name evidence="1" type="ORF">CVT26_005139</name>
</gene>
<accession>A0A409YTD6</accession>
<comment type="caution">
    <text evidence="1">The sequence shown here is derived from an EMBL/GenBank/DDBJ whole genome shotgun (WGS) entry which is preliminary data.</text>
</comment>
<name>A0A409YTD6_9AGAR</name>
<keyword evidence="2" id="KW-1185">Reference proteome</keyword>
<dbReference type="InParanoid" id="A0A409YTD6"/>
<proteinExistence type="predicted"/>
<protein>
    <submittedName>
        <fullName evidence="1">Uncharacterized protein</fullName>
    </submittedName>
</protein>
<organism evidence="1 2">
    <name type="scientific">Gymnopilus dilepis</name>
    <dbReference type="NCBI Taxonomy" id="231916"/>
    <lineage>
        <taxon>Eukaryota</taxon>
        <taxon>Fungi</taxon>
        <taxon>Dikarya</taxon>
        <taxon>Basidiomycota</taxon>
        <taxon>Agaricomycotina</taxon>
        <taxon>Agaricomycetes</taxon>
        <taxon>Agaricomycetidae</taxon>
        <taxon>Agaricales</taxon>
        <taxon>Agaricineae</taxon>
        <taxon>Hymenogastraceae</taxon>
        <taxon>Gymnopilus</taxon>
    </lineage>
</organism>
<dbReference type="AlphaFoldDB" id="A0A409YTD6"/>
<evidence type="ECO:0000313" key="2">
    <source>
        <dbReference type="Proteomes" id="UP000284706"/>
    </source>
</evidence>
<reference evidence="1 2" key="1">
    <citation type="journal article" date="2018" name="Evol. Lett.">
        <title>Horizontal gene cluster transfer increased hallucinogenic mushroom diversity.</title>
        <authorList>
            <person name="Reynolds H.T."/>
            <person name="Vijayakumar V."/>
            <person name="Gluck-Thaler E."/>
            <person name="Korotkin H.B."/>
            <person name="Matheny P.B."/>
            <person name="Slot J.C."/>
        </authorList>
    </citation>
    <scope>NUCLEOTIDE SEQUENCE [LARGE SCALE GENOMIC DNA]</scope>
    <source>
        <strain evidence="1 2">SRW20</strain>
    </source>
</reference>
<dbReference type="EMBL" id="NHYE01000349">
    <property type="protein sequence ID" value="PPR06286.1"/>
    <property type="molecule type" value="Genomic_DNA"/>
</dbReference>
<sequence>MDTKIFKDLFEERDQPFETILGYHVLEDRPPACLEKRKGGWLTLKALEEYPDVCDQAKDKIAKTLHIILNLLEAKKMQQLDSFGETDKTD</sequence>
<evidence type="ECO:0000313" key="1">
    <source>
        <dbReference type="EMBL" id="PPR06286.1"/>
    </source>
</evidence>